<organism evidence="1 2">
    <name type="scientific">Rugamonas fusca</name>
    <dbReference type="NCBI Taxonomy" id="2758568"/>
    <lineage>
        <taxon>Bacteria</taxon>
        <taxon>Pseudomonadati</taxon>
        <taxon>Pseudomonadota</taxon>
        <taxon>Betaproteobacteria</taxon>
        <taxon>Burkholderiales</taxon>
        <taxon>Oxalobacteraceae</taxon>
        <taxon>Telluria group</taxon>
        <taxon>Rugamonas</taxon>
    </lineage>
</organism>
<keyword evidence="2" id="KW-1185">Reference proteome</keyword>
<dbReference type="RefSeq" id="WP_182219402.1">
    <property type="nucleotide sequence ID" value="NZ_JACEZS010000015.1"/>
</dbReference>
<comment type="caution">
    <text evidence="1">The sequence shown here is derived from an EMBL/GenBank/DDBJ whole genome shotgun (WGS) entry which is preliminary data.</text>
</comment>
<accession>A0A7W2I851</accession>
<dbReference type="EMBL" id="JACEZS010000015">
    <property type="protein sequence ID" value="MBA5607176.1"/>
    <property type="molecule type" value="Genomic_DNA"/>
</dbReference>
<gene>
    <name evidence="1" type="ORF">H3H36_17605</name>
</gene>
<dbReference type="AlphaFoldDB" id="A0A7W2I851"/>
<proteinExistence type="predicted"/>
<name>A0A7W2I851_9BURK</name>
<evidence type="ECO:0000313" key="1">
    <source>
        <dbReference type="EMBL" id="MBA5607176.1"/>
    </source>
</evidence>
<reference evidence="1 2" key="1">
    <citation type="submission" date="2020-07" db="EMBL/GenBank/DDBJ databases">
        <title>Novel species isolated from subtropical streams in China.</title>
        <authorList>
            <person name="Lu H."/>
        </authorList>
    </citation>
    <scope>NUCLEOTIDE SEQUENCE [LARGE SCALE GENOMIC DNA]</scope>
    <source>
        <strain evidence="1 2">FT3S</strain>
    </source>
</reference>
<sequence>MNTQASRPSSHDISAWRSQYRLTHTFHLLLDTNAPIASEVEAVLQRAQARVEKWVIVRRAGCYEHCIIVEGISDESARALSKEFAGLAGQIKVHVEHMLHFGGEVAQRCQ</sequence>
<protein>
    <submittedName>
        <fullName evidence="1">Uncharacterized protein</fullName>
    </submittedName>
</protein>
<dbReference type="Proteomes" id="UP000566711">
    <property type="component" value="Unassembled WGS sequence"/>
</dbReference>
<evidence type="ECO:0000313" key="2">
    <source>
        <dbReference type="Proteomes" id="UP000566711"/>
    </source>
</evidence>